<feature type="domain" description="HAMP" evidence="6">
    <location>
        <begin position="307"/>
        <end position="359"/>
    </location>
</feature>
<dbReference type="CDD" id="cd01949">
    <property type="entry name" value="GGDEF"/>
    <property type="match status" value="1"/>
</dbReference>
<dbReference type="CDD" id="cd00130">
    <property type="entry name" value="PAS"/>
    <property type="match status" value="1"/>
</dbReference>
<dbReference type="PROSITE" id="PS50885">
    <property type="entry name" value="HAMP"/>
    <property type="match status" value="1"/>
</dbReference>
<dbReference type="Gene3D" id="6.10.340.10">
    <property type="match status" value="1"/>
</dbReference>
<feature type="domain" description="GGDEF" evidence="7">
    <location>
        <begin position="510"/>
        <end position="642"/>
    </location>
</feature>
<dbReference type="PROSITE" id="PS50113">
    <property type="entry name" value="PAC"/>
    <property type="match status" value="1"/>
</dbReference>
<dbReference type="InterPro" id="IPR035965">
    <property type="entry name" value="PAS-like_dom_sf"/>
</dbReference>
<dbReference type="InterPro" id="IPR000160">
    <property type="entry name" value="GGDEF_dom"/>
</dbReference>
<dbReference type="PROSITE" id="PS50112">
    <property type="entry name" value="PAS"/>
    <property type="match status" value="1"/>
</dbReference>
<dbReference type="Gene3D" id="3.30.450.20">
    <property type="entry name" value="PAS domain"/>
    <property type="match status" value="1"/>
</dbReference>
<dbReference type="InterPro" id="IPR003660">
    <property type="entry name" value="HAMP_dom"/>
</dbReference>
<dbReference type="Gene3D" id="3.30.70.270">
    <property type="match status" value="1"/>
</dbReference>
<evidence type="ECO:0000259" key="7">
    <source>
        <dbReference type="PROSITE" id="PS50887"/>
    </source>
</evidence>
<dbReference type="PANTHER" id="PTHR46663:SF4">
    <property type="entry name" value="DIGUANYLATE CYCLASE DGCT-RELATED"/>
    <property type="match status" value="1"/>
</dbReference>
<feature type="domain" description="PAS" evidence="4">
    <location>
        <begin position="357"/>
        <end position="427"/>
    </location>
</feature>
<gene>
    <name evidence="8" type="ORF">SAMN05878282_102417</name>
</gene>
<dbReference type="RefSeq" id="WP_076425314.1">
    <property type="nucleotide sequence ID" value="NZ_FTMP01000002.1"/>
</dbReference>
<dbReference type="InterPro" id="IPR000014">
    <property type="entry name" value="PAS"/>
</dbReference>
<dbReference type="InterPro" id="IPR000700">
    <property type="entry name" value="PAS-assoc_C"/>
</dbReference>
<dbReference type="SUPFAM" id="SSF55073">
    <property type="entry name" value="Nucleotide cyclase"/>
    <property type="match status" value="1"/>
</dbReference>
<dbReference type="SUPFAM" id="SSF55785">
    <property type="entry name" value="PYP-like sensor domain (PAS domain)"/>
    <property type="match status" value="1"/>
</dbReference>
<dbReference type="InterPro" id="IPR001610">
    <property type="entry name" value="PAC"/>
</dbReference>
<dbReference type="InterPro" id="IPR007892">
    <property type="entry name" value="CHASE4"/>
</dbReference>
<dbReference type="PANTHER" id="PTHR46663">
    <property type="entry name" value="DIGUANYLATE CYCLASE DGCT-RELATED"/>
    <property type="match status" value="1"/>
</dbReference>
<dbReference type="Pfam" id="PF00672">
    <property type="entry name" value="HAMP"/>
    <property type="match status" value="1"/>
</dbReference>
<reference evidence="8 9" key="1">
    <citation type="submission" date="2017-01" db="EMBL/GenBank/DDBJ databases">
        <authorList>
            <person name="Mah S.A."/>
            <person name="Swanson W.J."/>
            <person name="Moy G.W."/>
            <person name="Vacquier V.D."/>
        </authorList>
    </citation>
    <scope>NUCLEOTIDE SEQUENCE [LARGE SCALE GENOMIC DNA]</scope>
    <source>
        <strain evidence="8 9">RU36E</strain>
    </source>
</reference>
<dbReference type="Pfam" id="PF05228">
    <property type="entry name" value="CHASE4"/>
    <property type="match status" value="1"/>
</dbReference>
<dbReference type="SMART" id="SM00086">
    <property type="entry name" value="PAC"/>
    <property type="match status" value="1"/>
</dbReference>
<evidence type="ECO:0000256" key="2">
    <source>
        <dbReference type="ARBA" id="ARBA00004533"/>
    </source>
</evidence>
<dbReference type="SMART" id="SM00267">
    <property type="entry name" value="GGDEF"/>
    <property type="match status" value="1"/>
</dbReference>
<dbReference type="EMBL" id="FTMP01000002">
    <property type="protein sequence ID" value="SIQ15133.1"/>
    <property type="molecule type" value="Genomic_DNA"/>
</dbReference>
<protein>
    <submittedName>
        <fullName evidence="8">Diguanylate cyclase with PAS/PAC sensor</fullName>
    </submittedName>
</protein>
<keyword evidence="3" id="KW-0472">Membrane</keyword>
<dbReference type="NCBIfam" id="TIGR00254">
    <property type="entry name" value="GGDEF"/>
    <property type="match status" value="1"/>
</dbReference>
<evidence type="ECO:0000256" key="1">
    <source>
        <dbReference type="ARBA" id="ARBA00001946"/>
    </source>
</evidence>
<dbReference type="Pfam" id="PF00990">
    <property type="entry name" value="GGDEF"/>
    <property type="match status" value="1"/>
</dbReference>
<comment type="cofactor">
    <cofactor evidence="1">
        <name>Mg(2+)</name>
        <dbReference type="ChEBI" id="CHEBI:18420"/>
    </cofactor>
</comment>
<evidence type="ECO:0000313" key="8">
    <source>
        <dbReference type="EMBL" id="SIQ15133.1"/>
    </source>
</evidence>
<keyword evidence="3" id="KW-0812">Transmembrane</keyword>
<evidence type="ECO:0000259" key="6">
    <source>
        <dbReference type="PROSITE" id="PS50885"/>
    </source>
</evidence>
<organism evidence="8 9">
    <name type="scientific">Aquipseudomonas alcaligenes</name>
    <name type="common">Pseudomonas alcaligenes</name>
    <dbReference type="NCBI Taxonomy" id="43263"/>
    <lineage>
        <taxon>Bacteria</taxon>
        <taxon>Pseudomonadati</taxon>
        <taxon>Pseudomonadota</taxon>
        <taxon>Gammaproteobacteria</taxon>
        <taxon>Pseudomonadales</taxon>
        <taxon>Pseudomonadaceae</taxon>
        <taxon>Aquipseudomonas</taxon>
    </lineage>
</organism>
<evidence type="ECO:0000256" key="3">
    <source>
        <dbReference type="SAM" id="Phobius"/>
    </source>
</evidence>
<dbReference type="SMART" id="SM00091">
    <property type="entry name" value="PAS"/>
    <property type="match status" value="1"/>
</dbReference>
<keyword evidence="3" id="KW-1133">Transmembrane helix</keyword>
<dbReference type="GO" id="GO:0007165">
    <property type="term" value="P:signal transduction"/>
    <property type="evidence" value="ECO:0007669"/>
    <property type="project" value="InterPro"/>
</dbReference>
<comment type="subcellular location">
    <subcellularLocation>
        <location evidence="2">Cell inner membrane</location>
    </subcellularLocation>
</comment>
<dbReference type="SUPFAM" id="SSF158472">
    <property type="entry name" value="HAMP domain-like"/>
    <property type="match status" value="1"/>
</dbReference>
<evidence type="ECO:0000259" key="4">
    <source>
        <dbReference type="PROSITE" id="PS50112"/>
    </source>
</evidence>
<evidence type="ECO:0000259" key="5">
    <source>
        <dbReference type="PROSITE" id="PS50113"/>
    </source>
</evidence>
<dbReference type="Pfam" id="PF13426">
    <property type="entry name" value="PAS_9"/>
    <property type="match status" value="1"/>
</dbReference>
<dbReference type="CDD" id="cd06225">
    <property type="entry name" value="HAMP"/>
    <property type="match status" value="1"/>
</dbReference>
<dbReference type="InterPro" id="IPR029787">
    <property type="entry name" value="Nucleotide_cyclase"/>
</dbReference>
<dbReference type="Proteomes" id="UP000185841">
    <property type="component" value="Unassembled WGS sequence"/>
</dbReference>
<accession>A0A1N6QEU9</accession>
<dbReference type="NCBIfam" id="TIGR00229">
    <property type="entry name" value="sensory_box"/>
    <property type="match status" value="1"/>
</dbReference>
<dbReference type="InterPro" id="IPR052163">
    <property type="entry name" value="DGC-Regulatory_Protein"/>
</dbReference>
<dbReference type="AlphaFoldDB" id="A0A1N6QEU9"/>
<dbReference type="InterPro" id="IPR043128">
    <property type="entry name" value="Rev_trsase/Diguanyl_cyclase"/>
</dbReference>
<dbReference type="GO" id="GO:0005886">
    <property type="term" value="C:plasma membrane"/>
    <property type="evidence" value="ECO:0007669"/>
    <property type="project" value="UniProtKB-SubCell"/>
</dbReference>
<dbReference type="FunFam" id="3.30.70.270:FF:000001">
    <property type="entry name" value="Diguanylate cyclase domain protein"/>
    <property type="match status" value="1"/>
</dbReference>
<evidence type="ECO:0000313" key="9">
    <source>
        <dbReference type="Proteomes" id="UP000185841"/>
    </source>
</evidence>
<name>A0A1N6QEU9_AQUAC</name>
<feature type="domain" description="PAC" evidence="5">
    <location>
        <begin position="430"/>
        <end position="482"/>
    </location>
</feature>
<dbReference type="GO" id="GO:0003824">
    <property type="term" value="F:catalytic activity"/>
    <property type="evidence" value="ECO:0007669"/>
    <property type="project" value="UniProtKB-ARBA"/>
</dbReference>
<feature type="transmembrane region" description="Helical" evidence="3">
    <location>
        <begin position="282"/>
        <end position="305"/>
    </location>
</feature>
<sequence length="652" mass="74013">MTLRKRLFWLFAPLLLFALGFAYLLSQSLILSRFDRQDTIQLTAEAERLRALLDSSLKRNLDLLLSYAQWDDSYEFMRGNHPDFTRRNMDPEALRRVNFDFMVFLDLDGKVRAEQWLPPDLPDLLVLGSDRPRSHASLRRNILALAERLRHATSAGPRGQLVEVQGVPLILVMSEISNNQSSLPSAGTLLAGHFIDGERAEHLQTQLDGTLRLLPPSDRRARWRDLPSADPSSINEIEISPRRVLDSRYQQIALLFSNSLGEPEVMLELTRERSLYLEGRQAIAIFLAQAGGVGLAAWLLIYLGLEFGILRRVSRMHGEIAAIGPGSVRQRIGDRGNDELGRLALEINRMFERLEQSETRDREILDAIQDGYFELTPDGTVQAVNRALCRMLGYPSEDLLEQSYETMLEQEDIERARLLFSHALESGENVSFAAPFRRRDGSQGYYEARLSLIRDGQGNFTGYRGILRDISDQVAYQNRLLDMAYRDPLTGLGNRKAFAEQLRQAMDKQTPLALLFLDLDRFKEVNDRFGHDVGDDLLRQIAERLRSALRQPDRVYRLGGDEFTLILIEGDEALAQKLAERLRQALHEPIRIGSLSIDFVTPSIGIALYPQHAQDAENLLKAADSAMYEAKRERNRACLYQPQPLSSSPQTG</sequence>
<proteinExistence type="predicted"/>
<dbReference type="SMART" id="SM00304">
    <property type="entry name" value="HAMP"/>
    <property type="match status" value="1"/>
</dbReference>
<dbReference type="PROSITE" id="PS50887">
    <property type="entry name" value="GGDEF"/>
    <property type="match status" value="1"/>
</dbReference>